<dbReference type="Proteomes" id="UP000515512">
    <property type="component" value="Chromosome"/>
</dbReference>
<name>A0A7D6Z0Q0_9NOCA</name>
<keyword evidence="2" id="KW-1185">Reference proteome</keyword>
<reference evidence="1 2" key="1">
    <citation type="submission" date="2020-07" db="EMBL/GenBank/DDBJ databases">
        <authorList>
            <person name="Zhuang K."/>
            <person name="Ran Y."/>
        </authorList>
    </citation>
    <scope>NUCLEOTIDE SEQUENCE [LARGE SCALE GENOMIC DNA]</scope>
    <source>
        <strain evidence="1 2">WCH-YHL-001</strain>
    </source>
</reference>
<dbReference type="KEGG" id="nhu:H0264_30385"/>
<accession>A0A7D6Z0Q0</accession>
<protein>
    <submittedName>
        <fullName evidence="1">Uncharacterized protein</fullName>
    </submittedName>
</protein>
<proteinExistence type="predicted"/>
<evidence type="ECO:0000313" key="1">
    <source>
        <dbReference type="EMBL" id="QLY29526.1"/>
    </source>
</evidence>
<dbReference type="RefSeq" id="WP_181580730.1">
    <property type="nucleotide sequence ID" value="NZ_CP059399.1"/>
</dbReference>
<sequence length="55" mass="5840">MDVMSLLAGSAERALLWAGWEFLRVVYALVSQGFGSAAHPECVIDAVSSTVACPR</sequence>
<dbReference type="EMBL" id="CP059399">
    <property type="protein sequence ID" value="QLY29526.1"/>
    <property type="molecule type" value="Genomic_DNA"/>
</dbReference>
<dbReference type="AlphaFoldDB" id="A0A7D6Z0Q0"/>
<evidence type="ECO:0000313" key="2">
    <source>
        <dbReference type="Proteomes" id="UP000515512"/>
    </source>
</evidence>
<organism evidence="1 2">
    <name type="scientific">Nocardia huaxiensis</name>
    <dbReference type="NCBI Taxonomy" id="2755382"/>
    <lineage>
        <taxon>Bacteria</taxon>
        <taxon>Bacillati</taxon>
        <taxon>Actinomycetota</taxon>
        <taxon>Actinomycetes</taxon>
        <taxon>Mycobacteriales</taxon>
        <taxon>Nocardiaceae</taxon>
        <taxon>Nocardia</taxon>
    </lineage>
</organism>
<gene>
    <name evidence="1" type="ORF">H0264_30385</name>
</gene>